<sequence>MRTVDFNLNIFILFIFDLKNYSDAFIKYCLIWLANLDNWIYFVLNLFIFILSFIGYNLRILLAGFKMRFDGYSKSIKLIKNIKYFYKLRRYFKFAFIGENSKFYGWGRKKSGYDAIDLADKLSGEFRLLEDGFIRSVGLGVDGARLLSVVEDDIGIYYDATRPSRLEMILSNYEFSDELLQDARWCMDYIITHNISKYNNAPNITQELVEKYELNRGKNILIIAQTSGDASLVYSFSDKFSTNEIVSLAIDENPGANVLLKIHPDALSGKKKSDIDISNLPPQIKIITQDINPISLLKHIDKVYTKSSGMGFEALICGCECVCFGVPFYAGWGLSDDRVKAPNRRNKKLAIEQLFAGAYMIYAKYIDPYTGQNTTLKRLLPQINTIKNARLNESDKVKFLFGFSIWKRKFILPFLGKNLKFISTFSKDPLKIALKNGLDNNSLVYIWGKKEYPKLQKWCDENGVLITRVEDGFIRSVGLGSDLTRPYSLVFDDLGIYFDTRFESRLEHILNYHKFSQYELEFAKKLREILINSKISKYNDDKDGIIASQNGKKIALVIGQVEDDASVKIGADGMKNIELIKQARLNSPKAHIIYKPHPDVLSGNRIGKVDEKEALKYCDEIVAGVSMPVLLDLADEIHTMTSTSGLEAILRGKKVICYGRPFWAGWGLSDDKKSLPRRYRNLSIDELIAGAYIIYPRYIHPVNLEPCNASDLIFALQKQKVILNNNNMVMKFKYKIYLILIRVGQKILRNYLVKK</sequence>
<proteinExistence type="predicted"/>
<dbReference type="CDD" id="cd16439">
    <property type="entry name" value="beta_Kdo_transferase_KpsC_2"/>
    <property type="match status" value="1"/>
</dbReference>
<dbReference type="STRING" id="1660073.CSUIS_1238"/>
<dbReference type="InterPro" id="IPR043148">
    <property type="entry name" value="TagF_C"/>
</dbReference>
<feature type="transmembrane region" description="Helical" evidence="1">
    <location>
        <begin position="39"/>
        <end position="58"/>
    </location>
</feature>
<keyword evidence="1" id="KW-1133">Transmembrane helix</keyword>
<gene>
    <name evidence="2" type="primary">kpsC</name>
    <name evidence="2" type="ORF">CSUIS_1238</name>
</gene>
<dbReference type="GO" id="GO:0015774">
    <property type="term" value="P:polysaccharide transport"/>
    <property type="evidence" value="ECO:0007669"/>
    <property type="project" value="InterPro"/>
</dbReference>
<protein>
    <submittedName>
        <fullName evidence="2">Capsular polysaccharide export protein (Two domain)</fullName>
    </submittedName>
</protein>
<accession>A0A1X9SXN4</accession>
<evidence type="ECO:0000313" key="2">
    <source>
        <dbReference type="EMBL" id="ARR01037.1"/>
    </source>
</evidence>
<organism evidence="2 3">
    <name type="scientific">Campylobacter porcelli</name>
    <dbReference type="NCBI Taxonomy" id="1660073"/>
    <lineage>
        <taxon>Bacteria</taxon>
        <taxon>Pseudomonadati</taxon>
        <taxon>Campylobacterota</taxon>
        <taxon>Epsilonproteobacteria</taxon>
        <taxon>Campylobacterales</taxon>
        <taxon>Campylobacteraceae</taxon>
        <taxon>Campylobacter</taxon>
    </lineage>
</organism>
<keyword evidence="1" id="KW-0812">Transmembrane</keyword>
<reference evidence="3" key="1">
    <citation type="journal article" date="2017" name="Genome Biol. Evol.">
        <title>Comparative Genomic Analysis Identifies a Campylobacter Clade Deficient in Selenium Metabolism.</title>
        <authorList>
            <person name="Miller W.G."/>
            <person name="Yee E."/>
            <person name="Lopes B.S."/>
            <person name="Chapman M.H."/>
            <person name="Huynh S."/>
            <person name="Bono J.L."/>
            <person name="Parker C.T."/>
            <person name="Strachan N.J.C."/>
            <person name="Forbes K.J."/>
        </authorList>
    </citation>
    <scope>NUCLEOTIDE SEQUENCE [LARGE SCALE GENOMIC DNA]</scope>
    <source>
        <strain evidence="3">RM6137</strain>
    </source>
</reference>
<dbReference type="Gene3D" id="3.40.50.12580">
    <property type="match status" value="1"/>
</dbReference>
<evidence type="ECO:0000256" key="1">
    <source>
        <dbReference type="SAM" id="Phobius"/>
    </source>
</evidence>
<dbReference type="AlphaFoldDB" id="A0A1X9SXN4"/>
<dbReference type="CDD" id="cd16440">
    <property type="entry name" value="beta_Kdo_transferase_KpsC_1"/>
    <property type="match status" value="1"/>
</dbReference>
<evidence type="ECO:0000313" key="3">
    <source>
        <dbReference type="Proteomes" id="UP000194260"/>
    </source>
</evidence>
<dbReference type="Pfam" id="PF05159">
    <property type="entry name" value="Capsule_synth"/>
    <property type="match status" value="2"/>
</dbReference>
<dbReference type="InterPro" id="IPR007833">
    <property type="entry name" value="Capsule_polysaccharide_synth"/>
</dbReference>
<dbReference type="Proteomes" id="UP000194260">
    <property type="component" value="Chromosome"/>
</dbReference>
<dbReference type="GO" id="GO:0000271">
    <property type="term" value="P:polysaccharide biosynthetic process"/>
    <property type="evidence" value="ECO:0007669"/>
    <property type="project" value="InterPro"/>
</dbReference>
<dbReference type="KEGG" id="camy:CSUIS_1238"/>
<dbReference type="EMBL" id="CP018789">
    <property type="protein sequence ID" value="ARR01037.1"/>
    <property type="molecule type" value="Genomic_DNA"/>
</dbReference>
<name>A0A1X9SXN4_9BACT</name>
<keyword evidence="1" id="KW-0472">Membrane</keyword>